<dbReference type="WBParaSite" id="L893_g8408.t1">
    <property type="protein sequence ID" value="L893_g8408.t1"/>
    <property type="gene ID" value="L893_g8408"/>
</dbReference>
<keyword evidence="2" id="KW-1185">Reference proteome</keyword>
<dbReference type="InterPro" id="IPR052861">
    <property type="entry name" value="BPTI/Kunitz_domain"/>
</dbReference>
<sequence length="189" mass="20632">MSFNMASRSLQLLFFSVLVLCIAAVAKKKAVPKPKQPKQLFAHSSEWNVCLSFIQNGTNAGVFGFPTRAECERTVVMMDNGCVGPTEFVPPQSKNGRPLFRTSDCSNVLCPDTHFCKKGLSINCCNKAFEKMLKAAESARCPNGSKAAGVGKGKDFKATFAKDCDDLICGKKEKCQQISDHFAKCCQTK</sequence>
<dbReference type="PANTHER" id="PTHR47248:SF7">
    <property type="entry name" value="BPTI_KUNITZ INHIBITOR DOMAIN-CONTAINING PROTEIN"/>
    <property type="match status" value="1"/>
</dbReference>
<feature type="signal peptide" evidence="1">
    <location>
        <begin position="1"/>
        <end position="26"/>
    </location>
</feature>
<name>A0A1I8ASF4_9BILA</name>
<dbReference type="PANTHER" id="PTHR47248">
    <property type="entry name" value="PROTEIN CBG06772"/>
    <property type="match status" value="1"/>
</dbReference>
<evidence type="ECO:0000313" key="2">
    <source>
        <dbReference type="Proteomes" id="UP000095287"/>
    </source>
</evidence>
<accession>A0A1I8ASF4</accession>
<reference evidence="3" key="1">
    <citation type="submission" date="2016-11" db="UniProtKB">
        <authorList>
            <consortium name="WormBaseParasite"/>
        </authorList>
    </citation>
    <scope>IDENTIFICATION</scope>
</reference>
<keyword evidence="1" id="KW-0732">Signal</keyword>
<feature type="chain" id="PRO_5009315028" evidence="1">
    <location>
        <begin position="27"/>
        <end position="189"/>
    </location>
</feature>
<dbReference type="AlphaFoldDB" id="A0A1I8ASF4"/>
<organism evidence="2 3">
    <name type="scientific">Steinernema glaseri</name>
    <dbReference type="NCBI Taxonomy" id="37863"/>
    <lineage>
        <taxon>Eukaryota</taxon>
        <taxon>Metazoa</taxon>
        <taxon>Ecdysozoa</taxon>
        <taxon>Nematoda</taxon>
        <taxon>Chromadorea</taxon>
        <taxon>Rhabditida</taxon>
        <taxon>Tylenchina</taxon>
        <taxon>Panagrolaimomorpha</taxon>
        <taxon>Strongyloidoidea</taxon>
        <taxon>Steinernematidae</taxon>
        <taxon>Steinernema</taxon>
    </lineage>
</organism>
<protein>
    <submittedName>
        <fullName evidence="3">DB domain-containing protein</fullName>
    </submittedName>
</protein>
<proteinExistence type="predicted"/>
<dbReference type="Proteomes" id="UP000095287">
    <property type="component" value="Unplaced"/>
</dbReference>
<evidence type="ECO:0000256" key="1">
    <source>
        <dbReference type="SAM" id="SignalP"/>
    </source>
</evidence>
<evidence type="ECO:0000313" key="3">
    <source>
        <dbReference type="WBParaSite" id="L893_g8408.t1"/>
    </source>
</evidence>